<keyword evidence="1" id="KW-0472">Membrane</keyword>
<feature type="transmembrane region" description="Helical" evidence="1">
    <location>
        <begin position="74"/>
        <end position="92"/>
    </location>
</feature>
<evidence type="ECO:0000313" key="3">
    <source>
        <dbReference type="EMBL" id="MBB3141909.1"/>
    </source>
</evidence>
<proteinExistence type="predicted"/>
<keyword evidence="1" id="KW-0812">Transmembrane</keyword>
<organism evidence="3 4">
    <name type="scientific">Halomonas organivorans</name>
    <dbReference type="NCBI Taxonomy" id="257772"/>
    <lineage>
        <taxon>Bacteria</taxon>
        <taxon>Pseudomonadati</taxon>
        <taxon>Pseudomonadota</taxon>
        <taxon>Gammaproteobacteria</taxon>
        <taxon>Oceanospirillales</taxon>
        <taxon>Halomonadaceae</taxon>
        <taxon>Halomonas</taxon>
    </lineage>
</organism>
<gene>
    <name evidence="3" type="ORF">FHR96_002790</name>
</gene>
<keyword evidence="4" id="KW-1185">Reference proteome</keyword>
<name>A0A7W5BZX6_9GAMM</name>
<dbReference type="Proteomes" id="UP000525987">
    <property type="component" value="Unassembled WGS sequence"/>
</dbReference>
<dbReference type="InterPro" id="IPR036938">
    <property type="entry name" value="PAP2/HPO_sf"/>
</dbReference>
<dbReference type="RefSeq" id="WP_183388265.1">
    <property type="nucleotide sequence ID" value="NZ_JACHXM010000014.1"/>
</dbReference>
<feature type="transmembrane region" description="Helical" evidence="1">
    <location>
        <begin position="99"/>
        <end position="120"/>
    </location>
</feature>
<feature type="domain" description="Phosphatidic acid phosphatase type 2/haloperoxidase" evidence="2">
    <location>
        <begin position="99"/>
        <end position="227"/>
    </location>
</feature>
<dbReference type="EMBL" id="JACHXM010000014">
    <property type="protein sequence ID" value="MBB3141909.1"/>
    <property type="molecule type" value="Genomic_DNA"/>
</dbReference>
<sequence length="243" mass="26523">MPTSLPPSRLSVFWPRLLLAWAGFAALMLAFARLGLDFRLADFFYRLEGGEWSLRHGALTEALLHEGGRDLSQAMGGAVILALALSHGLAPLRPWRRPLWFLFLAVAGSTLAVSTLKQLVSMECPWDLTRYGGWAPFIGLFEARPAGFPDTACFPAGHASAGYAWVALFPFLTAVQPRWRWWGLAVGLGLGLVFGVAQQLRGAHFLSHDLWTLMLCTTISAVAAHWLLSGRPVTSLTLAETPA</sequence>
<evidence type="ECO:0000259" key="2">
    <source>
        <dbReference type="Pfam" id="PF01569"/>
    </source>
</evidence>
<dbReference type="AlphaFoldDB" id="A0A7W5BZX6"/>
<dbReference type="Pfam" id="PF01569">
    <property type="entry name" value="PAP2"/>
    <property type="match status" value="1"/>
</dbReference>
<dbReference type="InterPro" id="IPR000326">
    <property type="entry name" value="PAP2/HPO"/>
</dbReference>
<dbReference type="CDD" id="cd03396">
    <property type="entry name" value="PAP2_like_6"/>
    <property type="match status" value="1"/>
</dbReference>
<evidence type="ECO:0000256" key="1">
    <source>
        <dbReference type="SAM" id="Phobius"/>
    </source>
</evidence>
<feature type="transmembrane region" description="Helical" evidence="1">
    <location>
        <begin position="179"/>
        <end position="198"/>
    </location>
</feature>
<accession>A0A7W5BZX6</accession>
<protein>
    <submittedName>
        <fullName evidence="3">Membrane-associated PAP2 superfamily phosphatase</fullName>
    </submittedName>
</protein>
<feature type="transmembrane region" description="Helical" evidence="1">
    <location>
        <begin position="210"/>
        <end position="228"/>
    </location>
</feature>
<reference evidence="3 4" key="1">
    <citation type="submission" date="2020-08" db="EMBL/GenBank/DDBJ databases">
        <title>Genomic Encyclopedia of Type Strains, Phase III (KMG-III): the genomes of soil and plant-associated and newly described type strains.</title>
        <authorList>
            <person name="Whitman W."/>
        </authorList>
    </citation>
    <scope>NUCLEOTIDE SEQUENCE [LARGE SCALE GENOMIC DNA]</scope>
    <source>
        <strain evidence="3 4">CECT 5995</strain>
    </source>
</reference>
<keyword evidence="1" id="KW-1133">Transmembrane helix</keyword>
<comment type="caution">
    <text evidence="3">The sequence shown here is derived from an EMBL/GenBank/DDBJ whole genome shotgun (WGS) entry which is preliminary data.</text>
</comment>
<dbReference type="SUPFAM" id="SSF48317">
    <property type="entry name" value="Acid phosphatase/Vanadium-dependent haloperoxidase"/>
    <property type="match status" value="1"/>
</dbReference>
<evidence type="ECO:0000313" key="4">
    <source>
        <dbReference type="Proteomes" id="UP000525987"/>
    </source>
</evidence>